<evidence type="ECO:0000259" key="5">
    <source>
        <dbReference type="PROSITE" id="PS51186"/>
    </source>
</evidence>
<protein>
    <recommendedName>
        <fullName evidence="4">Mycothiol acetyltransferase</fullName>
        <shortName evidence="4">MSH acetyltransferase</shortName>
        <ecNumber evidence="4">2.3.1.189</ecNumber>
    </recommendedName>
    <alternativeName>
        <fullName evidence="4">Mycothiol synthase</fullName>
    </alternativeName>
</protein>
<dbReference type="InterPro" id="IPR017813">
    <property type="entry name" value="Mycothiol_AcTrfase"/>
</dbReference>
<dbReference type="InterPro" id="IPR050832">
    <property type="entry name" value="Bact_Acetyltransf"/>
</dbReference>
<dbReference type="Pfam" id="PF00583">
    <property type="entry name" value="Acetyltransf_1"/>
    <property type="match status" value="2"/>
</dbReference>
<evidence type="ECO:0000256" key="4">
    <source>
        <dbReference type="HAMAP-Rule" id="MF_01698"/>
    </source>
</evidence>
<feature type="binding site" evidence="4">
    <location>
        <position position="36"/>
    </location>
    <ligand>
        <name>1D-myo-inositol 2-(L-cysteinylamino)-2-deoxy-alpha-D-glucopyranoside</name>
        <dbReference type="ChEBI" id="CHEBI:58887"/>
    </ligand>
</feature>
<dbReference type="NCBIfam" id="TIGR03448">
    <property type="entry name" value="mycothiol_MshD"/>
    <property type="match status" value="1"/>
</dbReference>
<dbReference type="EMBL" id="JAAXKZ010000131">
    <property type="protein sequence ID" value="NMH94787.1"/>
    <property type="molecule type" value="Genomic_DNA"/>
</dbReference>
<gene>
    <name evidence="4 6" type="primary">mshD</name>
    <name evidence="6" type="ORF">HF519_25070</name>
</gene>
<dbReference type="InterPro" id="IPR000182">
    <property type="entry name" value="GNAT_dom"/>
</dbReference>
<comment type="function">
    <text evidence="4">Catalyzes the transfer of acetyl from acetyl-CoA to desacetylmycothiol (Cys-GlcN-Ins) to form mycothiol.</text>
</comment>
<feature type="domain" description="N-acetyltransferase" evidence="5">
    <location>
        <begin position="157"/>
        <end position="303"/>
    </location>
</feature>
<feature type="binding site" evidence="4">
    <location>
        <position position="237"/>
    </location>
    <ligand>
        <name>1D-myo-inositol 2-(L-cysteinylamino)-2-deoxy-alpha-D-glucopyranoside</name>
        <dbReference type="ChEBI" id="CHEBI:58887"/>
    </ligand>
</feature>
<evidence type="ECO:0000256" key="2">
    <source>
        <dbReference type="ARBA" id="ARBA00022737"/>
    </source>
</evidence>
<dbReference type="SUPFAM" id="SSF55729">
    <property type="entry name" value="Acyl-CoA N-acyltransferases (Nat)"/>
    <property type="match status" value="1"/>
</dbReference>
<comment type="caution">
    <text evidence="4">Lacks conserved residue(s) required for the propagation of feature annotation.</text>
</comment>
<comment type="subunit">
    <text evidence="4">Monomer.</text>
</comment>
<evidence type="ECO:0000256" key="1">
    <source>
        <dbReference type="ARBA" id="ARBA00022679"/>
    </source>
</evidence>
<keyword evidence="2 4" id="KW-0677">Repeat</keyword>
<evidence type="ECO:0000313" key="7">
    <source>
        <dbReference type="Proteomes" id="UP000586918"/>
    </source>
</evidence>
<dbReference type="PROSITE" id="PS51186">
    <property type="entry name" value="GNAT"/>
    <property type="match status" value="2"/>
</dbReference>
<dbReference type="AlphaFoldDB" id="A0A848DPN2"/>
<dbReference type="HAMAP" id="MF_01698">
    <property type="entry name" value="MshD"/>
    <property type="match status" value="1"/>
</dbReference>
<comment type="caution">
    <text evidence="6">The sequence shown here is derived from an EMBL/GenBank/DDBJ whole genome shotgun (WGS) entry which is preliminary data.</text>
</comment>
<reference evidence="6 7" key="1">
    <citation type="submission" date="2020-04" db="EMBL/GenBank/DDBJ databases">
        <authorList>
            <person name="Klaysubun C."/>
            <person name="Duangmal K."/>
            <person name="Lipun K."/>
        </authorList>
    </citation>
    <scope>NUCLEOTIDE SEQUENCE [LARGE SCALE GENOMIC DNA]</scope>
    <source>
        <strain evidence="6 7">DSM 45300</strain>
    </source>
</reference>
<proteinExistence type="inferred from homology"/>
<organism evidence="6 7">
    <name type="scientific">Pseudonocardia bannensis</name>
    <dbReference type="NCBI Taxonomy" id="630973"/>
    <lineage>
        <taxon>Bacteria</taxon>
        <taxon>Bacillati</taxon>
        <taxon>Actinomycetota</taxon>
        <taxon>Actinomycetes</taxon>
        <taxon>Pseudonocardiales</taxon>
        <taxon>Pseudonocardiaceae</taxon>
        <taxon>Pseudonocardia</taxon>
    </lineage>
</organism>
<dbReference type="PIRSF" id="PIRSF021524">
    <property type="entry name" value="MSH_acetyltransferase"/>
    <property type="match status" value="1"/>
</dbReference>
<dbReference type="EC" id="2.3.1.189" evidence="4"/>
<feature type="binding site" evidence="4">
    <location>
        <begin position="241"/>
        <end position="243"/>
    </location>
    <ligand>
        <name>acetyl-CoA</name>
        <dbReference type="ChEBI" id="CHEBI:57288"/>
        <label>2</label>
    </ligand>
</feature>
<dbReference type="PANTHER" id="PTHR43877:SF1">
    <property type="entry name" value="ACETYLTRANSFERASE"/>
    <property type="match status" value="1"/>
</dbReference>
<dbReference type="Gene3D" id="3.40.630.30">
    <property type="match status" value="1"/>
</dbReference>
<feature type="binding site" evidence="4">
    <location>
        <begin position="280"/>
        <end position="285"/>
    </location>
    <ligand>
        <name>acetyl-CoA</name>
        <dbReference type="ChEBI" id="CHEBI:57288"/>
        <label>2</label>
    </ligand>
</feature>
<keyword evidence="7" id="KW-1185">Reference proteome</keyword>
<dbReference type="RefSeq" id="WP_169415464.1">
    <property type="nucleotide sequence ID" value="NZ_JAAXKZ010000131.1"/>
</dbReference>
<evidence type="ECO:0000313" key="6">
    <source>
        <dbReference type="EMBL" id="NMH94787.1"/>
    </source>
</evidence>
<feature type="binding site" evidence="4">
    <location>
        <begin position="81"/>
        <end position="83"/>
    </location>
    <ligand>
        <name>acetyl-CoA</name>
        <dbReference type="ChEBI" id="CHEBI:57288"/>
        <label>1</label>
    </ligand>
</feature>
<dbReference type="GO" id="GO:0010125">
    <property type="term" value="P:mycothiol biosynthetic process"/>
    <property type="evidence" value="ECO:0007669"/>
    <property type="project" value="UniProtKB-UniRule"/>
</dbReference>
<evidence type="ECO:0000256" key="3">
    <source>
        <dbReference type="ARBA" id="ARBA00023315"/>
    </source>
</evidence>
<keyword evidence="3 4" id="KW-0012">Acyltransferase</keyword>
<feature type="binding site" evidence="4">
    <location>
        <position position="184"/>
    </location>
    <ligand>
        <name>1D-myo-inositol 2-(L-cysteinylamino)-2-deoxy-alpha-D-glucopyranoside</name>
        <dbReference type="ChEBI" id="CHEBI:58887"/>
    </ligand>
</feature>
<dbReference type="CDD" id="cd04301">
    <property type="entry name" value="NAT_SF"/>
    <property type="match status" value="2"/>
</dbReference>
<accession>A0A848DPN2</accession>
<feature type="binding site" evidence="4">
    <location>
        <position position="275"/>
    </location>
    <ligand>
        <name>1D-myo-inositol 2-(L-cysteinylamino)-2-deoxy-alpha-D-glucopyranoside</name>
        <dbReference type="ChEBI" id="CHEBI:58887"/>
    </ligand>
</feature>
<dbReference type="Proteomes" id="UP000586918">
    <property type="component" value="Unassembled WGS sequence"/>
</dbReference>
<sequence length="303" mass="32501">MVELSLRRELDEAQIGAVSALAAATAEADGTAPLSEQFLLNLRRGGSDRVLHVLAPDPDGGLAGYAQVEVLGGDTGAVAELVVHPGHRRAGLGGALVRPLLEQAAAAGARLNVWSHGDHPGAARLAGRLGFSRVRELWQMRRNLTDPLPAAEFPADVRVRPFVVGADEDAFLRVNNAAFDWHPEQGGWGLDQVREREAEPWFDAAGFLLAVDPDDRLLGYHWTKVHPATATEGPIGEVYVLGVDPGAQGRRLGAALTLAGLHHLRAAGLTEVLLYVEADNHAAVRVYQKLGFSRFATDVSYLY</sequence>
<name>A0A848DPN2_9PSEU</name>
<feature type="domain" description="N-acetyltransferase" evidence="5">
    <location>
        <begin position="5"/>
        <end position="145"/>
    </location>
</feature>
<comment type="catalytic activity">
    <reaction evidence="4">
        <text>1D-myo-inositol 2-(L-cysteinylamino)-2-deoxy-alpha-D-glucopyranoside + acetyl-CoA = mycothiol + CoA + H(+)</text>
        <dbReference type="Rhea" id="RHEA:26172"/>
        <dbReference type="ChEBI" id="CHEBI:15378"/>
        <dbReference type="ChEBI" id="CHEBI:16768"/>
        <dbReference type="ChEBI" id="CHEBI:57287"/>
        <dbReference type="ChEBI" id="CHEBI:57288"/>
        <dbReference type="ChEBI" id="CHEBI:58887"/>
        <dbReference type="EC" id="2.3.1.189"/>
    </reaction>
</comment>
<feature type="binding site" evidence="4">
    <location>
        <position position="224"/>
    </location>
    <ligand>
        <name>1D-myo-inositol 2-(L-cysteinylamino)-2-deoxy-alpha-D-glucopyranoside</name>
        <dbReference type="ChEBI" id="CHEBI:58887"/>
    </ligand>
</feature>
<dbReference type="PANTHER" id="PTHR43877">
    <property type="entry name" value="AMINOALKYLPHOSPHONATE N-ACETYLTRANSFERASE-RELATED-RELATED"/>
    <property type="match status" value="1"/>
</dbReference>
<comment type="similarity">
    <text evidence="4">Belongs to the acetyltransferase family. MshD subfamily.</text>
</comment>
<dbReference type="GO" id="GO:0035447">
    <property type="term" value="F:mycothiol synthase activity"/>
    <property type="evidence" value="ECO:0007669"/>
    <property type="project" value="UniProtKB-UniRule"/>
</dbReference>
<keyword evidence="1 4" id="KW-0808">Transferase</keyword>
<dbReference type="InterPro" id="IPR016181">
    <property type="entry name" value="Acyl_CoA_acyltransferase"/>
</dbReference>